<gene>
    <name evidence="6" type="ORF">F7725_006812</name>
</gene>
<keyword evidence="2" id="KW-0812">Transmembrane</keyword>
<dbReference type="AlphaFoldDB" id="A0A7J5XUY4"/>
<evidence type="ECO:0000256" key="5">
    <source>
        <dbReference type="ARBA" id="ARBA00023224"/>
    </source>
</evidence>
<dbReference type="InterPro" id="IPR000725">
    <property type="entry name" value="Olfact_rcpt"/>
</dbReference>
<keyword evidence="5" id="KW-0807">Transducer</keyword>
<accession>A0A7J5XUY4</accession>
<dbReference type="GO" id="GO:0004984">
    <property type="term" value="F:olfactory receptor activity"/>
    <property type="evidence" value="ECO:0007669"/>
    <property type="project" value="InterPro"/>
</dbReference>
<protein>
    <submittedName>
        <fullName evidence="6">Uncharacterized protein</fullName>
    </submittedName>
</protein>
<dbReference type="GO" id="GO:0007186">
    <property type="term" value="P:G protein-coupled receptor signaling pathway"/>
    <property type="evidence" value="ECO:0007669"/>
    <property type="project" value="InterPro"/>
</dbReference>
<evidence type="ECO:0000256" key="1">
    <source>
        <dbReference type="ARBA" id="ARBA00004141"/>
    </source>
</evidence>
<evidence type="ECO:0000256" key="4">
    <source>
        <dbReference type="ARBA" id="ARBA00023136"/>
    </source>
</evidence>
<evidence type="ECO:0000313" key="6">
    <source>
        <dbReference type="EMBL" id="KAF3840950.1"/>
    </source>
</evidence>
<dbReference type="OrthoDB" id="9975554at2759"/>
<dbReference type="Proteomes" id="UP000518266">
    <property type="component" value="Unassembled WGS sequence"/>
</dbReference>
<keyword evidence="7" id="KW-1185">Reference proteome</keyword>
<dbReference type="EMBL" id="JAAKFY010000020">
    <property type="protein sequence ID" value="KAF3840950.1"/>
    <property type="molecule type" value="Genomic_DNA"/>
</dbReference>
<dbReference type="GO" id="GO:0016020">
    <property type="term" value="C:membrane"/>
    <property type="evidence" value="ECO:0007669"/>
    <property type="project" value="UniProtKB-SubCell"/>
</dbReference>
<evidence type="ECO:0000313" key="7">
    <source>
        <dbReference type="Proteomes" id="UP000518266"/>
    </source>
</evidence>
<evidence type="ECO:0000256" key="2">
    <source>
        <dbReference type="ARBA" id="ARBA00022692"/>
    </source>
</evidence>
<dbReference type="SUPFAM" id="SSF81321">
    <property type="entry name" value="Family A G protein-coupled receptor-like"/>
    <property type="match status" value="1"/>
</dbReference>
<keyword evidence="4" id="KW-0472">Membrane</keyword>
<dbReference type="Pfam" id="PF13853">
    <property type="entry name" value="7tm_4"/>
    <property type="match status" value="1"/>
</dbReference>
<comment type="caution">
    <text evidence="6">The sequence shown here is derived from an EMBL/GenBank/DDBJ whole genome shotgun (WGS) entry which is preliminary data.</text>
</comment>
<name>A0A7J5XUY4_DISMA</name>
<evidence type="ECO:0000256" key="3">
    <source>
        <dbReference type="ARBA" id="ARBA00022989"/>
    </source>
</evidence>
<keyword evidence="3" id="KW-1133">Transmembrane helix</keyword>
<reference evidence="6 7" key="1">
    <citation type="submission" date="2020-03" db="EMBL/GenBank/DDBJ databases">
        <title>Dissostichus mawsoni Genome sequencing and assembly.</title>
        <authorList>
            <person name="Park H."/>
        </authorList>
    </citation>
    <scope>NUCLEOTIDE SEQUENCE [LARGE SCALE GENOMIC DNA]</scope>
    <source>
        <strain evidence="6">DM0001</strain>
        <tissue evidence="6">Muscle</tissue>
    </source>
</reference>
<organism evidence="6 7">
    <name type="scientific">Dissostichus mawsoni</name>
    <name type="common">Antarctic cod</name>
    <dbReference type="NCBI Taxonomy" id="36200"/>
    <lineage>
        <taxon>Eukaryota</taxon>
        <taxon>Metazoa</taxon>
        <taxon>Chordata</taxon>
        <taxon>Craniata</taxon>
        <taxon>Vertebrata</taxon>
        <taxon>Euteleostomi</taxon>
        <taxon>Actinopterygii</taxon>
        <taxon>Neopterygii</taxon>
        <taxon>Teleostei</taxon>
        <taxon>Neoteleostei</taxon>
        <taxon>Acanthomorphata</taxon>
        <taxon>Eupercaria</taxon>
        <taxon>Perciformes</taxon>
        <taxon>Notothenioidei</taxon>
        <taxon>Nototheniidae</taxon>
        <taxon>Dissostichus</taxon>
    </lineage>
</organism>
<comment type="subcellular location">
    <subcellularLocation>
        <location evidence="1">Membrane</location>
        <topology evidence="1">Multi-pass membrane protein</topology>
    </subcellularLocation>
</comment>
<proteinExistence type="predicted"/>
<sequence>MDSKISPNARILNLSLTSVFPPMLNPIIYVLQTQEIKESMKKILKFRKKSQITRAERRAHLCPTEHSADAQYCSLH</sequence>